<organism evidence="1 2">
    <name type="scientific">Durusdinium trenchii</name>
    <dbReference type="NCBI Taxonomy" id="1381693"/>
    <lineage>
        <taxon>Eukaryota</taxon>
        <taxon>Sar</taxon>
        <taxon>Alveolata</taxon>
        <taxon>Dinophyceae</taxon>
        <taxon>Suessiales</taxon>
        <taxon>Symbiodiniaceae</taxon>
        <taxon>Durusdinium</taxon>
    </lineage>
</organism>
<evidence type="ECO:0008006" key="3">
    <source>
        <dbReference type="Google" id="ProtNLM"/>
    </source>
</evidence>
<comment type="caution">
    <text evidence="1">The sequence shown here is derived from an EMBL/GenBank/DDBJ whole genome shotgun (WGS) entry which is preliminary data.</text>
</comment>
<gene>
    <name evidence="1" type="ORF">CCMP2556_LOCUS53099</name>
</gene>
<proteinExistence type="predicted"/>
<dbReference type="Proteomes" id="UP001642484">
    <property type="component" value="Unassembled WGS sequence"/>
</dbReference>
<dbReference type="EMBL" id="CAXAMN010028040">
    <property type="protein sequence ID" value="CAK9114846.1"/>
    <property type="molecule type" value="Genomic_DNA"/>
</dbReference>
<accession>A0ABP0SR26</accession>
<evidence type="ECO:0000313" key="2">
    <source>
        <dbReference type="Proteomes" id="UP001642484"/>
    </source>
</evidence>
<sequence>MARFLTYYEVNDRRLRAMEEVSALSFLDLDLDESEMGGTLYWEEPSDTSQVMMTRTFQQIYTSFGFLEIVTVSSLTEQSSPVTLPVSDSVASVDNISFTDYDLDFGDIGGTIAWDKPEDESKVLQYVVYLADSTTGGTLVDLANFSDLGGRAELNTVPQGQYNASIAVNTQAAYWSDFTEQTTPVAFSFYDTDSVTSERLKWLNSLVGNLTYIGRDLDLGELGGIAIWDPPSDRDLIISYAVYFGQDIPPEIPQVPHEYLLVYSRSSIAEMTTPAFVKLEDADGLVSNVTFVDQDLDEGELGGLIQWRVAGDVLEVTRYAVFLAEDVAGSNRSLLGYSTGAMANSFQVPPETPVQSFTHITVFAESSLVLSTTPYAVKFFDNVASVTALFFFDRDADAEEIGGPISWSLPAALDELVGFRAYLAQDAIGTGSLPKLMKASLKWTMVDLPSNTPVEDYTHILVYTVSNLVEQTTPVATNIEDAGLIVSEAGFEDLDLDLMDIGGPVSWNLSGNVSDITAITWRGDYDINGHINIKYAHIDHYFYILYHIQYKARTFFADQSVPAAALIAVHSTAIAADTWIDDFTHLAVYTRSSLAEQTTPVTLLFNDTSAPVVELHFPDLDLDLGELGGDLLWQDPVDDSLVENYSVYIAKVVAEAEPCVDSFGDSSDEAGALDLHEDSPSIPRQDALLNRFVALATLRPQLQPGYIG</sequence>
<evidence type="ECO:0000313" key="1">
    <source>
        <dbReference type="EMBL" id="CAK9114846.1"/>
    </source>
</evidence>
<keyword evidence="2" id="KW-1185">Reference proteome</keyword>
<name>A0ABP0SR26_9DINO</name>
<protein>
    <recommendedName>
        <fullName evidence="3">Subtilisin</fullName>
    </recommendedName>
</protein>
<reference evidence="1 2" key="1">
    <citation type="submission" date="2024-02" db="EMBL/GenBank/DDBJ databases">
        <authorList>
            <person name="Chen Y."/>
            <person name="Shah S."/>
            <person name="Dougan E. K."/>
            <person name="Thang M."/>
            <person name="Chan C."/>
        </authorList>
    </citation>
    <scope>NUCLEOTIDE SEQUENCE [LARGE SCALE GENOMIC DNA]</scope>
</reference>